<proteinExistence type="predicted"/>
<feature type="region of interest" description="Disordered" evidence="1">
    <location>
        <begin position="144"/>
        <end position="168"/>
    </location>
</feature>
<evidence type="ECO:0000256" key="1">
    <source>
        <dbReference type="SAM" id="MobiDB-lite"/>
    </source>
</evidence>
<dbReference type="EnsemblFungi" id="MAPG_10192T0">
    <property type="protein sequence ID" value="MAPG_10192T0"/>
    <property type="gene ID" value="MAPG_10192"/>
</dbReference>
<feature type="signal peptide" evidence="2">
    <location>
        <begin position="1"/>
        <end position="20"/>
    </location>
</feature>
<reference evidence="3" key="1">
    <citation type="submission" date="2010-05" db="EMBL/GenBank/DDBJ databases">
        <title>The Genome Sequence of Magnaporthe poae strain ATCC 64411.</title>
        <authorList>
            <consortium name="The Broad Institute Genome Sequencing Platform"/>
            <consortium name="Broad Institute Genome Sequencing Center for Infectious Disease"/>
            <person name="Ma L.-J."/>
            <person name="Dead R."/>
            <person name="Young S."/>
            <person name="Zeng Q."/>
            <person name="Koehrsen M."/>
            <person name="Alvarado L."/>
            <person name="Berlin A."/>
            <person name="Chapman S.B."/>
            <person name="Chen Z."/>
            <person name="Freedman E."/>
            <person name="Gellesch M."/>
            <person name="Goldberg J."/>
            <person name="Griggs A."/>
            <person name="Gujja S."/>
            <person name="Heilman E.R."/>
            <person name="Heiman D."/>
            <person name="Hepburn T."/>
            <person name="Howarth C."/>
            <person name="Jen D."/>
            <person name="Larson L."/>
            <person name="Mehta T."/>
            <person name="Neiman D."/>
            <person name="Pearson M."/>
            <person name="Roberts A."/>
            <person name="Saif S."/>
            <person name="Shea T."/>
            <person name="Shenoy N."/>
            <person name="Sisk P."/>
            <person name="Stolte C."/>
            <person name="Sykes S."/>
            <person name="Walk T."/>
            <person name="White J."/>
            <person name="Yandava C."/>
            <person name="Haas B."/>
            <person name="Nusbaum C."/>
            <person name="Birren B."/>
        </authorList>
    </citation>
    <scope>NUCLEOTIDE SEQUENCE</scope>
    <source>
        <strain evidence="3">ATCC 64411</strain>
    </source>
</reference>
<sequence>MHFTQTLAAIMAVVVPLAAALPVAGVGYQSSEVAARGNNPTVESAALETRALRDLKEKGKAGAANLRYKAYEKGSLLKETAQRKYGDLRYAAYDKGSRAKEKAGNLKNKLFSKPAAGSHKPTSESDETAAESAQLEIRALQEEGKAGAADLGAADPGSNPQSGGCRLGQKVRGKVADLKCKARAKGGRVQEKVQNKASEVRYKGIEHSPTSGGAPRAPAVAGLGSVTRPGGPDTVDPPRGKMGWYSEEMPGQKPALGKGFGQRAPTPAEADECSLILPVKGRHDS</sequence>
<evidence type="ECO:0000256" key="2">
    <source>
        <dbReference type="SAM" id="SignalP"/>
    </source>
</evidence>
<evidence type="ECO:0000313" key="4">
    <source>
        <dbReference type="EnsemblFungi" id="MAPG_10192T0"/>
    </source>
</evidence>
<reference evidence="4" key="4">
    <citation type="journal article" date="2015" name="G3 (Bethesda)">
        <title>Genome sequences of three phytopathogenic species of the Magnaporthaceae family of fungi.</title>
        <authorList>
            <person name="Okagaki L.H."/>
            <person name="Nunes C.C."/>
            <person name="Sailsbery J."/>
            <person name="Clay B."/>
            <person name="Brown D."/>
            <person name="John T."/>
            <person name="Oh Y."/>
            <person name="Young N."/>
            <person name="Fitzgerald M."/>
            <person name="Haas B.J."/>
            <person name="Zeng Q."/>
            <person name="Young S."/>
            <person name="Adiconis X."/>
            <person name="Fan L."/>
            <person name="Levin J.Z."/>
            <person name="Mitchell T.K."/>
            <person name="Okubara P.A."/>
            <person name="Farman M.L."/>
            <person name="Kohn L.M."/>
            <person name="Birren B."/>
            <person name="Ma L.-J."/>
            <person name="Dean R.A."/>
        </authorList>
    </citation>
    <scope>NUCLEOTIDE SEQUENCE</scope>
    <source>
        <strain evidence="4">ATCC 64411 / 73-15</strain>
    </source>
</reference>
<keyword evidence="5" id="KW-1185">Reference proteome</keyword>
<protein>
    <submittedName>
        <fullName evidence="3 4">Uncharacterized protein</fullName>
    </submittedName>
</protein>
<gene>
    <name evidence="3" type="ORF">MAPG_10192</name>
</gene>
<feature type="region of interest" description="Disordered" evidence="1">
    <location>
        <begin position="222"/>
        <end position="285"/>
    </location>
</feature>
<organism evidence="4 5">
    <name type="scientific">Magnaporthiopsis poae (strain ATCC 64411 / 73-15)</name>
    <name type="common">Kentucky bluegrass fungus</name>
    <name type="synonym">Magnaporthe poae</name>
    <dbReference type="NCBI Taxonomy" id="644358"/>
    <lineage>
        <taxon>Eukaryota</taxon>
        <taxon>Fungi</taxon>
        <taxon>Dikarya</taxon>
        <taxon>Ascomycota</taxon>
        <taxon>Pezizomycotina</taxon>
        <taxon>Sordariomycetes</taxon>
        <taxon>Sordariomycetidae</taxon>
        <taxon>Magnaporthales</taxon>
        <taxon>Magnaporthaceae</taxon>
        <taxon>Magnaporthiopsis</taxon>
    </lineage>
</organism>
<evidence type="ECO:0000313" key="5">
    <source>
        <dbReference type="Proteomes" id="UP000011715"/>
    </source>
</evidence>
<dbReference type="VEuPathDB" id="FungiDB:MAPG_10192"/>
<evidence type="ECO:0000313" key="3">
    <source>
        <dbReference type="EMBL" id="KLU91674.1"/>
    </source>
</evidence>
<feature type="region of interest" description="Disordered" evidence="1">
    <location>
        <begin position="104"/>
        <end position="132"/>
    </location>
</feature>
<dbReference type="EMBL" id="ADBL01002623">
    <property type="status" value="NOT_ANNOTATED_CDS"/>
    <property type="molecule type" value="Genomic_DNA"/>
</dbReference>
<accession>A0A0C4EBY0</accession>
<dbReference type="Proteomes" id="UP000011715">
    <property type="component" value="Unassembled WGS sequence"/>
</dbReference>
<feature type="compositionally biased region" description="Low complexity" evidence="1">
    <location>
        <begin position="146"/>
        <end position="155"/>
    </location>
</feature>
<dbReference type="AlphaFoldDB" id="A0A0C4EBY0"/>
<reference evidence="4" key="5">
    <citation type="submission" date="2015-06" db="UniProtKB">
        <authorList>
            <consortium name="EnsemblFungi"/>
        </authorList>
    </citation>
    <scope>IDENTIFICATION</scope>
    <source>
        <strain evidence="4">ATCC 64411</strain>
    </source>
</reference>
<name>A0A0C4EBY0_MAGP6</name>
<dbReference type="EMBL" id="GL876977">
    <property type="protein sequence ID" value="KLU91674.1"/>
    <property type="molecule type" value="Genomic_DNA"/>
</dbReference>
<feature type="chain" id="PRO_5009385976" evidence="2">
    <location>
        <begin position="21"/>
        <end position="285"/>
    </location>
</feature>
<reference evidence="3" key="3">
    <citation type="submission" date="2011-03" db="EMBL/GenBank/DDBJ databases">
        <title>Annotation of Magnaporthe poae ATCC 64411.</title>
        <authorList>
            <person name="Ma L.-J."/>
            <person name="Dead R."/>
            <person name="Young S.K."/>
            <person name="Zeng Q."/>
            <person name="Gargeya S."/>
            <person name="Fitzgerald M."/>
            <person name="Haas B."/>
            <person name="Abouelleil A."/>
            <person name="Alvarado L."/>
            <person name="Arachchi H.M."/>
            <person name="Berlin A."/>
            <person name="Brown A."/>
            <person name="Chapman S.B."/>
            <person name="Chen Z."/>
            <person name="Dunbar C."/>
            <person name="Freedman E."/>
            <person name="Gearin G."/>
            <person name="Gellesch M."/>
            <person name="Goldberg J."/>
            <person name="Griggs A."/>
            <person name="Gujja S."/>
            <person name="Heiman D."/>
            <person name="Howarth C."/>
            <person name="Larson L."/>
            <person name="Lui A."/>
            <person name="MacDonald P.J.P."/>
            <person name="Mehta T."/>
            <person name="Montmayeur A."/>
            <person name="Murphy C."/>
            <person name="Neiman D."/>
            <person name="Pearson M."/>
            <person name="Priest M."/>
            <person name="Roberts A."/>
            <person name="Saif S."/>
            <person name="Shea T."/>
            <person name="Shenoy N."/>
            <person name="Sisk P."/>
            <person name="Stolte C."/>
            <person name="Sykes S."/>
            <person name="Yandava C."/>
            <person name="Wortman J."/>
            <person name="Nusbaum C."/>
            <person name="Birren B."/>
        </authorList>
    </citation>
    <scope>NUCLEOTIDE SEQUENCE</scope>
    <source>
        <strain evidence="3">ATCC 64411</strain>
    </source>
</reference>
<keyword evidence="2" id="KW-0732">Signal</keyword>
<reference evidence="5" key="2">
    <citation type="submission" date="2010-05" db="EMBL/GenBank/DDBJ databases">
        <title>The genome sequence of Magnaporthe poae strain ATCC 64411.</title>
        <authorList>
            <person name="Ma L.-J."/>
            <person name="Dead R."/>
            <person name="Young S."/>
            <person name="Zeng Q."/>
            <person name="Koehrsen M."/>
            <person name="Alvarado L."/>
            <person name="Berlin A."/>
            <person name="Chapman S.B."/>
            <person name="Chen Z."/>
            <person name="Freedman E."/>
            <person name="Gellesch M."/>
            <person name="Goldberg J."/>
            <person name="Griggs A."/>
            <person name="Gujja S."/>
            <person name="Heilman E.R."/>
            <person name="Heiman D."/>
            <person name="Hepburn T."/>
            <person name="Howarth C."/>
            <person name="Jen D."/>
            <person name="Larson L."/>
            <person name="Mehta T."/>
            <person name="Neiman D."/>
            <person name="Pearson M."/>
            <person name="Roberts A."/>
            <person name="Saif S."/>
            <person name="Shea T."/>
            <person name="Shenoy N."/>
            <person name="Sisk P."/>
            <person name="Stolte C."/>
            <person name="Sykes S."/>
            <person name="Walk T."/>
            <person name="White J."/>
            <person name="Yandava C."/>
            <person name="Haas B."/>
            <person name="Nusbaum C."/>
            <person name="Birren B."/>
        </authorList>
    </citation>
    <scope>NUCLEOTIDE SEQUENCE [LARGE SCALE GENOMIC DNA]</scope>
    <source>
        <strain evidence="5">ATCC 64411 / 73-15</strain>
    </source>
</reference>